<keyword evidence="3" id="KW-0349">Heme</keyword>
<keyword evidence="3" id="KW-0949">S-adenosyl-L-methionine</keyword>
<evidence type="ECO:0000313" key="6">
    <source>
        <dbReference type="Proteomes" id="UP000324646"/>
    </source>
</evidence>
<dbReference type="KEGG" id="crs:FQB35_08285"/>
<dbReference type="SFLD" id="SFLDS00029">
    <property type="entry name" value="Radical_SAM"/>
    <property type="match status" value="1"/>
</dbReference>
<keyword evidence="3" id="KW-0411">Iron-sulfur</keyword>
<gene>
    <name evidence="5" type="ORF">FQB35_08285</name>
</gene>
<dbReference type="SUPFAM" id="SSF102114">
    <property type="entry name" value="Radical SAM enzymes"/>
    <property type="match status" value="1"/>
</dbReference>
<dbReference type="SFLD" id="SFLDF00288">
    <property type="entry name" value="HemN-like__clustered_with_nucl"/>
    <property type="match status" value="1"/>
</dbReference>
<dbReference type="Proteomes" id="UP000324646">
    <property type="component" value="Chromosome"/>
</dbReference>
<dbReference type="NCBIfam" id="TIGR00539">
    <property type="entry name" value="hemN_rel"/>
    <property type="match status" value="1"/>
</dbReference>
<name>A0A5C0SEK5_CRATE</name>
<dbReference type="InterPro" id="IPR034505">
    <property type="entry name" value="Coproporphyrinogen-III_oxidase"/>
</dbReference>
<sequence>MKEIGMYIHIPFCAQKCLYCDFCSFSATEEMISKYIDALIKEMKIYEEKLRKCKIKSIFIGGGTPSIISINKMDKIINGIHSNFNLKEDLEFSIESNPGTLNKEKISYYLNHNINRLSIGLQAWQDFLLKKLGRVHNSKEFVRNYLLAREIGFKNINIDIMFALPNQSINHWQETLRNVVTLKPEHISAYSLKIEEGTVFNQLYKKGELHLPDEEKDRKMYHFTIDYLLENGYKHYEISNFAKEGQECIHNKIYWENEEYIGLGLGAHSYLNKIRYSNTTDLKDYIENIDKKNICVHKEEISIKDEIAETMFLGLRMMKGISIKKFTKKFGISPLKVYSNEICDLKEKGLLQVDDQVIRLTRKGIDLSNHVFVAFLLD</sequence>
<keyword evidence="3" id="KW-0408">Iron</keyword>
<dbReference type="InterPro" id="IPR010723">
    <property type="entry name" value="HemN_C"/>
</dbReference>
<dbReference type="InterPro" id="IPR023404">
    <property type="entry name" value="rSAM_horseshoe"/>
</dbReference>
<evidence type="ECO:0000256" key="2">
    <source>
        <dbReference type="ARBA" id="ARBA00017228"/>
    </source>
</evidence>
<dbReference type="GO" id="GO:0006779">
    <property type="term" value="P:porphyrin-containing compound biosynthetic process"/>
    <property type="evidence" value="ECO:0007669"/>
    <property type="project" value="InterPro"/>
</dbReference>
<dbReference type="GO" id="GO:0046872">
    <property type="term" value="F:metal ion binding"/>
    <property type="evidence" value="ECO:0007669"/>
    <property type="project" value="UniProtKB-UniRule"/>
</dbReference>
<keyword evidence="3" id="KW-0479">Metal-binding</keyword>
<proteinExistence type="inferred from homology"/>
<dbReference type="SFLD" id="SFLDF00562">
    <property type="entry name" value="HemN-like__clustered_with_heat"/>
    <property type="match status" value="1"/>
</dbReference>
<reference evidence="5 6" key="1">
    <citation type="submission" date="2019-07" db="EMBL/GenBank/DDBJ databases">
        <title>Complete genome of Crassaminicella thermophila SY095.</title>
        <authorList>
            <person name="Li X."/>
        </authorList>
    </citation>
    <scope>NUCLEOTIDE SEQUENCE [LARGE SCALE GENOMIC DNA]</scope>
    <source>
        <strain evidence="5 6">SY095</strain>
    </source>
</reference>
<evidence type="ECO:0000256" key="3">
    <source>
        <dbReference type="RuleBase" id="RU364116"/>
    </source>
</evidence>
<organism evidence="5 6">
    <name type="scientific">Crassaminicella thermophila</name>
    <dbReference type="NCBI Taxonomy" id="2599308"/>
    <lineage>
        <taxon>Bacteria</taxon>
        <taxon>Bacillati</taxon>
        <taxon>Bacillota</taxon>
        <taxon>Clostridia</taxon>
        <taxon>Eubacteriales</taxon>
        <taxon>Clostridiaceae</taxon>
        <taxon>Crassaminicella</taxon>
    </lineage>
</organism>
<protein>
    <recommendedName>
        <fullName evidence="2 3">Heme chaperone HemW</fullName>
    </recommendedName>
</protein>
<dbReference type="AlphaFoldDB" id="A0A5C0SEK5"/>
<feature type="domain" description="Radical SAM core" evidence="4">
    <location>
        <begin position="1"/>
        <end position="234"/>
    </location>
</feature>
<evidence type="ECO:0000313" key="5">
    <source>
        <dbReference type="EMBL" id="QEK12372.1"/>
    </source>
</evidence>
<comment type="function">
    <text evidence="3">Probably acts as a heme chaperone, transferring heme to an unknown acceptor. Binds one molecule of heme per monomer, possibly covalently. Binds 1 [4Fe-4S] cluster. The cluster is coordinated with 3 cysteines and an exchangeable S-adenosyl-L-methionine.</text>
</comment>
<dbReference type="InterPro" id="IPR058240">
    <property type="entry name" value="rSAM_sf"/>
</dbReference>
<dbReference type="InterPro" id="IPR004559">
    <property type="entry name" value="HemW-like"/>
</dbReference>
<dbReference type="SFLD" id="SFLDG01065">
    <property type="entry name" value="anaerobic_coproporphyrinogen-I"/>
    <property type="match status" value="1"/>
</dbReference>
<dbReference type="PANTHER" id="PTHR13932">
    <property type="entry name" value="COPROPORPHYRINIGEN III OXIDASE"/>
    <property type="match status" value="1"/>
</dbReference>
<dbReference type="Pfam" id="PF04055">
    <property type="entry name" value="Radical_SAM"/>
    <property type="match status" value="1"/>
</dbReference>
<keyword evidence="3" id="KW-0963">Cytoplasm</keyword>
<dbReference type="InterPro" id="IPR007197">
    <property type="entry name" value="rSAM"/>
</dbReference>
<dbReference type="OrthoDB" id="9808022at2"/>
<dbReference type="SMART" id="SM00729">
    <property type="entry name" value="Elp3"/>
    <property type="match status" value="1"/>
</dbReference>
<evidence type="ECO:0000256" key="1">
    <source>
        <dbReference type="ARBA" id="ARBA00006100"/>
    </source>
</evidence>
<evidence type="ECO:0000259" key="4">
    <source>
        <dbReference type="PROSITE" id="PS51918"/>
    </source>
</evidence>
<dbReference type="RefSeq" id="WP_148809527.1">
    <property type="nucleotide sequence ID" value="NZ_CP042243.1"/>
</dbReference>
<dbReference type="PROSITE" id="PS51918">
    <property type="entry name" value="RADICAL_SAM"/>
    <property type="match status" value="1"/>
</dbReference>
<dbReference type="GO" id="GO:0005737">
    <property type="term" value="C:cytoplasm"/>
    <property type="evidence" value="ECO:0007669"/>
    <property type="project" value="UniProtKB-SubCell"/>
</dbReference>
<keyword evidence="3" id="KW-0004">4Fe-4S</keyword>
<dbReference type="GO" id="GO:0051539">
    <property type="term" value="F:4 iron, 4 sulfur cluster binding"/>
    <property type="evidence" value="ECO:0007669"/>
    <property type="project" value="UniProtKB-UniRule"/>
</dbReference>
<comment type="subcellular location">
    <subcellularLocation>
        <location evidence="3">Cytoplasm</location>
    </subcellularLocation>
</comment>
<keyword evidence="6" id="KW-1185">Reference proteome</keyword>
<dbReference type="InterPro" id="IPR006638">
    <property type="entry name" value="Elp3/MiaA/NifB-like_rSAM"/>
</dbReference>
<keyword evidence="3" id="KW-0143">Chaperone</keyword>
<dbReference type="PANTHER" id="PTHR13932:SF5">
    <property type="entry name" value="RADICAL S-ADENOSYL METHIONINE DOMAIN-CONTAINING PROTEIN 1, MITOCHONDRIAL"/>
    <property type="match status" value="1"/>
</dbReference>
<dbReference type="GO" id="GO:0004109">
    <property type="term" value="F:coproporphyrinogen oxidase activity"/>
    <property type="evidence" value="ECO:0007669"/>
    <property type="project" value="InterPro"/>
</dbReference>
<dbReference type="Gene3D" id="3.80.30.20">
    <property type="entry name" value="tm_1862 like domain"/>
    <property type="match status" value="1"/>
</dbReference>
<comment type="similarity">
    <text evidence="1">Belongs to the anaerobic coproporphyrinogen-III oxidase family. HemW subfamily.</text>
</comment>
<dbReference type="Pfam" id="PF06969">
    <property type="entry name" value="HemN_C"/>
    <property type="match status" value="1"/>
</dbReference>
<dbReference type="EMBL" id="CP042243">
    <property type="protein sequence ID" value="QEK12372.1"/>
    <property type="molecule type" value="Genomic_DNA"/>
</dbReference>
<accession>A0A5C0SEK5</accession>